<protein>
    <submittedName>
        <fullName evidence="1">Uncharacterized protein</fullName>
    </submittedName>
</protein>
<gene>
    <name evidence="1" type="ORF">RchiOBHm_Chr1g0363391</name>
</gene>
<reference evidence="1 2" key="1">
    <citation type="journal article" date="2018" name="Nat. Genet.">
        <title>The Rosa genome provides new insights in the design of modern roses.</title>
        <authorList>
            <person name="Bendahmane M."/>
        </authorList>
    </citation>
    <scope>NUCLEOTIDE SEQUENCE [LARGE SCALE GENOMIC DNA]</scope>
    <source>
        <strain evidence="2">cv. Old Blush</strain>
    </source>
</reference>
<dbReference type="EMBL" id="PDCK01000039">
    <property type="protein sequence ID" value="PRQ58814.1"/>
    <property type="molecule type" value="Genomic_DNA"/>
</dbReference>
<name>A0A2P6SJG1_ROSCH</name>
<comment type="caution">
    <text evidence="1">The sequence shown here is derived from an EMBL/GenBank/DDBJ whole genome shotgun (WGS) entry which is preliminary data.</text>
</comment>
<proteinExistence type="predicted"/>
<sequence length="96" mass="10747">MHGTDYHYFLLLSYPNSFSVDPGLVTHIPQSQTWKSTSPLSLGFWFCIPSSCKPYVVFGTPSMLSQSSAWLEIDETRDALITFGTAQLYSAFVICI</sequence>
<accession>A0A2P6SJG1</accession>
<dbReference type="AlphaFoldDB" id="A0A2P6SJG1"/>
<dbReference type="Proteomes" id="UP000238479">
    <property type="component" value="Chromosome 1"/>
</dbReference>
<keyword evidence="2" id="KW-1185">Reference proteome</keyword>
<evidence type="ECO:0000313" key="1">
    <source>
        <dbReference type="EMBL" id="PRQ58814.1"/>
    </source>
</evidence>
<organism evidence="1 2">
    <name type="scientific">Rosa chinensis</name>
    <name type="common">China rose</name>
    <dbReference type="NCBI Taxonomy" id="74649"/>
    <lineage>
        <taxon>Eukaryota</taxon>
        <taxon>Viridiplantae</taxon>
        <taxon>Streptophyta</taxon>
        <taxon>Embryophyta</taxon>
        <taxon>Tracheophyta</taxon>
        <taxon>Spermatophyta</taxon>
        <taxon>Magnoliopsida</taxon>
        <taxon>eudicotyledons</taxon>
        <taxon>Gunneridae</taxon>
        <taxon>Pentapetalae</taxon>
        <taxon>rosids</taxon>
        <taxon>fabids</taxon>
        <taxon>Rosales</taxon>
        <taxon>Rosaceae</taxon>
        <taxon>Rosoideae</taxon>
        <taxon>Rosoideae incertae sedis</taxon>
        <taxon>Rosa</taxon>
    </lineage>
</organism>
<evidence type="ECO:0000313" key="2">
    <source>
        <dbReference type="Proteomes" id="UP000238479"/>
    </source>
</evidence>
<dbReference type="Gramene" id="PRQ58814">
    <property type="protein sequence ID" value="PRQ58814"/>
    <property type="gene ID" value="RchiOBHm_Chr1g0363391"/>
</dbReference>